<dbReference type="Pfam" id="PF00642">
    <property type="entry name" value="zf-CCCH"/>
    <property type="match status" value="1"/>
</dbReference>
<dbReference type="InterPro" id="IPR036855">
    <property type="entry name" value="Znf_CCCH_sf"/>
</dbReference>
<feature type="region of interest" description="Disordered" evidence="5">
    <location>
        <begin position="580"/>
        <end position="606"/>
    </location>
</feature>
<dbReference type="Gene3D" id="3.60.10.10">
    <property type="entry name" value="Endonuclease/exonuclease/phosphatase"/>
    <property type="match status" value="2"/>
</dbReference>
<feature type="compositionally biased region" description="Low complexity" evidence="5">
    <location>
        <begin position="333"/>
        <end position="355"/>
    </location>
</feature>
<dbReference type="InterPro" id="IPR005135">
    <property type="entry name" value="Endo/exonuclease/phosphatase"/>
</dbReference>
<protein>
    <recommendedName>
        <fullName evidence="6">C3H1-type domain-containing protein</fullName>
    </recommendedName>
</protein>
<dbReference type="PANTHER" id="PTHR12121:SF74">
    <property type="entry name" value="CARBON CATABOLITE REPRESSOR PROTEIN 4 HOMOLOG 5"/>
    <property type="match status" value="1"/>
</dbReference>
<reference evidence="7 8" key="1">
    <citation type="journal article" date="2024" name="Nat. Commun.">
        <title>Phylogenomics reveals the evolutionary origins of lichenization in chlorophyte algae.</title>
        <authorList>
            <person name="Puginier C."/>
            <person name="Libourel C."/>
            <person name="Otte J."/>
            <person name="Skaloud P."/>
            <person name="Haon M."/>
            <person name="Grisel S."/>
            <person name="Petersen M."/>
            <person name="Berrin J.G."/>
            <person name="Delaux P.M."/>
            <person name="Dal Grande F."/>
            <person name="Keller J."/>
        </authorList>
    </citation>
    <scope>NUCLEOTIDE SEQUENCE [LARGE SCALE GENOMIC DNA]</scope>
    <source>
        <strain evidence="7 8">SAG 2036</strain>
    </source>
</reference>
<keyword evidence="1 4" id="KW-0479">Metal-binding</keyword>
<feature type="region of interest" description="Disordered" evidence="5">
    <location>
        <begin position="633"/>
        <end position="726"/>
    </location>
</feature>
<sequence>MAEVRARSSNRGPQDASSIATKICAAFSRSGWCQNGTKCRFHHDRGQQPAPITLANRQWGERKDFNAGLGPNSPQGSRTLRIMSYNMLADDLANLHAKELYKAVPAWCLEWRHRFKLLFQEISHWRPDIAGLQEVDHFEQFRDDLAELGYDGKFAPRSGIHTDGCFTCWQRDQYTEACHSIISFQDHKLQHNVALLVLLVPKHADAAGPPVLVANTHCLFNPKRGDIKMGQVRMIAERMADMREAVAGPVALFLMGDFNSTANSAVYRFLQAGFLDCSTEDRRDLSGQLAHQHNYQDGWTRQAQNGFQAHAPPPKRPTPSLQQRHSFPHHHPQLYYPQHSDNAQQQQYQQQLAAQMPPPPPPDALPQPQHLNSNRWGPVPNPPSAMPIPQHSSRTVRFSQSLNNAVGGAFGASPEGSGAPPGGQAGPLVVGGSSPMVLSNPCTPRASLDGVPELQQPAALQVFRSTSAHEHAPASCENSWTGSKGRLVHHSVSFPCMPAMAELDADQAAYMYVDQFGQQTWSNVPPPATVNVPRHMFFHDPMYCEEASPSGPPPHSILRSVSDFERKKYMATWTMEQLTNAVGPSTPAPPPLPAPSTREPPCATPANAGEQLLQQQHQRSSIRFWMNAIEGSGGGLEEGSQQDLRRHGSGAAAAAPADTRSFPATPSVFSTHEGPPPASPFPTAEPSSTPDEGSAHSGRQHGGSLLNLPSSTMNARPSGGSVNGISPAKAAAAASLAQSGGEHDSAVQQALAARLSSEWTTTGSANRRGQDLHTRASGGRPKSRRNSMEDNAWPGREWIARHPLQLQSACQDILGCELPYTSCHGKFIGTVDFVWFSPQAGSHTVVPCRVLLPPPLESLHCGLPSQHWPSDHISLVFDFVLLSSASS</sequence>
<feature type="region of interest" description="Disordered" evidence="5">
    <location>
        <begin position="407"/>
        <end position="426"/>
    </location>
</feature>
<feature type="domain" description="C3H1-type" evidence="6">
    <location>
        <begin position="18"/>
        <end position="46"/>
    </location>
</feature>
<keyword evidence="8" id="KW-1185">Reference proteome</keyword>
<feature type="region of interest" description="Disordered" evidence="5">
    <location>
        <begin position="306"/>
        <end position="383"/>
    </location>
</feature>
<feature type="compositionally biased region" description="Low complexity" evidence="5">
    <location>
        <begin position="681"/>
        <end position="690"/>
    </location>
</feature>
<dbReference type="PANTHER" id="PTHR12121">
    <property type="entry name" value="CARBON CATABOLITE REPRESSOR PROTEIN 4"/>
    <property type="match status" value="1"/>
</dbReference>
<dbReference type="Gene3D" id="6.10.250.3220">
    <property type="match status" value="1"/>
</dbReference>
<dbReference type="InterPro" id="IPR036691">
    <property type="entry name" value="Endo/exonu/phosph_ase_sf"/>
</dbReference>
<dbReference type="AlphaFoldDB" id="A0AAW1NW34"/>
<organism evidence="7 8">
    <name type="scientific">Symbiochloris irregularis</name>
    <dbReference type="NCBI Taxonomy" id="706552"/>
    <lineage>
        <taxon>Eukaryota</taxon>
        <taxon>Viridiplantae</taxon>
        <taxon>Chlorophyta</taxon>
        <taxon>core chlorophytes</taxon>
        <taxon>Trebouxiophyceae</taxon>
        <taxon>Trebouxiales</taxon>
        <taxon>Trebouxiaceae</taxon>
        <taxon>Symbiochloris</taxon>
    </lineage>
</organism>
<keyword evidence="2 4" id="KW-0863">Zinc-finger</keyword>
<name>A0AAW1NW34_9CHLO</name>
<dbReference type="InterPro" id="IPR050410">
    <property type="entry name" value="CCR4/nocturin_mRNA_transcr"/>
</dbReference>
<dbReference type="Pfam" id="PF03372">
    <property type="entry name" value="Exo_endo_phos"/>
    <property type="match status" value="1"/>
</dbReference>
<keyword evidence="3 4" id="KW-0862">Zinc</keyword>
<evidence type="ECO:0000313" key="8">
    <source>
        <dbReference type="Proteomes" id="UP001465755"/>
    </source>
</evidence>
<dbReference type="Proteomes" id="UP001465755">
    <property type="component" value="Unassembled WGS sequence"/>
</dbReference>
<comment type="caution">
    <text evidence="7">The sequence shown here is derived from an EMBL/GenBank/DDBJ whole genome shotgun (WGS) entry which is preliminary data.</text>
</comment>
<gene>
    <name evidence="7" type="ORF">WJX73_009972</name>
</gene>
<dbReference type="SUPFAM" id="SSF56219">
    <property type="entry name" value="DNase I-like"/>
    <property type="match status" value="1"/>
</dbReference>
<evidence type="ECO:0000259" key="6">
    <source>
        <dbReference type="PROSITE" id="PS50103"/>
    </source>
</evidence>
<accession>A0AAW1NW34</accession>
<dbReference type="SUPFAM" id="SSF90229">
    <property type="entry name" value="CCCH zinc finger"/>
    <property type="match status" value="1"/>
</dbReference>
<feature type="zinc finger region" description="C3H1-type" evidence="4">
    <location>
        <begin position="18"/>
        <end position="46"/>
    </location>
</feature>
<evidence type="ECO:0000256" key="2">
    <source>
        <dbReference type="ARBA" id="ARBA00022771"/>
    </source>
</evidence>
<feature type="region of interest" description="Disordered" evidence="5">
    <location>
        <begin position="758"/>
        <end position="790"/>
    </location>
</feature>
<dbReference type="PROSITE" id="PS50103">
    <property type="entry name" value="ZF_C3H1"/>
    <property type="match status" value="1"/>
</dbReference>
<evidence type="ECO:0000256" key="4">
    <source>
        <dbReference type="PROSITE-ProRule" id="PRU00723"/>
    </source>
</evidence>
<feature type="compositionally biased region" description="Polar residues" evidence="5">
    <location>
        <begin position="758"/>
        <end position="767"/>
    </location>
</feature>
<evidence type="ECO:0000256" key="1">
    <source>
        <dbReference type="ARBA" id="ARBA00022723"/>
    </source>
</evidence>
<evidence type="ECO:0000256" key="5">
    <source>
        <dbReference type="SAM" id="MobiDB-lite"/>
    </source>
</evidence>
<dbReference type="GO" id="GO:0000175">
    <property type="term" value="F:3'-5'-RNA exonuclease activity"/>
    <property type="evidence" value="ECO:0007669"/>
    <property type="project" value="TreeGrafter"/>
</dbReference>
<proteinExistence type="predicted"/>
<evidence type="ECO:0000313" key="7">
    <source>
        <dbReference type="EMBL" id="KAK9799388.1"/>
    </source>
</evidence>
<dbReference type="GO" id="GO:0008270">
    <property type="term" value="F:zinc ion binding"/>
    <property type="evidence" value="ECO:0007669"/>
    <property type="project" value="UniProtKB-KW"/>
</dbReference>
<feature type="compositionally biased region" description="Pro residues" evidence="5">
    <location>
        <begin position="356"/>
        <end position="365"/>
    </location>
</feature>
<dbReference type="EMBL" id="JALJOQ010000090">
    <property type="protein sequence ID" value="KAK9799388.1"/>
    <property type="molecule type" value="Genomic_DNA"/>
</dbReference>
<evidence type="ECO:0000256" key="3">
    <source>
        <dbReference type="ARBA" id="ARBA00022833"/>
    </source>
</evidence>
<dbReference type="InterPro" id="IPR000571">
    <property type="entry name" value="Znf_CCCH"/>
</dbReference>